<dbReference type="KEGG" id="mpi:Mpet_1587"/>
<dbReference type="Pfam" id="PF02275">
    <property type="entry name" value="CBAH"/>
    <property type="match status" value="1"/>
</dbReference>
<dbReference type="AlphaFoldDB" id="E1RGP9"/>
<dbReference type="OrthoDB" id="175578at2157"/>
<feature type="domain" description="Choloylglycine hydrolase/NAAA C-terminal" evidence="2">
    <location>
        <begin position="146"/>
        <end position="319"/>
    </location>
</feature>
<evidence type="ECO:0000313" key="4">
    <source>
        <dbReference type="Proteomes" id="UP000006565"/>
    </source>
</evidence>
<dbReference type="eggNOG" id="arCOG10445">
    <property type="taxonomic scope" value="Archaea"/>
</dbReference>
<protein>
    <submittedName>
        <fullName evidence="3">Choloylglycine hydrolase</fullName>
    </submittedName>
</protein>
<dbReference type="HOGENOM" id="CLU_625022_0_0_2"/>
<dbReference type="Gene3D" id="3.60.60.10">
    <property type="entry name" value="Penicillin V Acylase, Chain A"/>
    <property type="match status" value="1"/>
</dbReference>
<name>E1RGP9_METP4</name>
<accession>E1RGP9</accession>
<dbReference type="RefSeq" id="WP_013329521.1">
    <property type="nucleotide sequence ID" value="NC_014507.1"/>
</dbReference>
<dbReference type="InterPro" id="IPR029132">
    <property type="entry name" value="CBAH/NAAA_C"/>
</dbReference>
<dbReference type="EMBL" id="CP002117">
    <property type="protein sequence ID" value="ADN36344.1"/>
    <property type="molecule type" value="Genomic_DNA"/>
</dbReference>
<proteinExistence type="predicted"/>
<dbReference type="STRING" id="679926.Mpet_1587"/>
<dbReference type="GO" id="GO:0016787">
    <property type="term" value="F:hydrolase activity"/>
    <property type="evidence" value="ECO:0007669"/>
    <property type="project" value="UniProtKB-KW"/>
</dbReference>
<dbReference type="InterPro" id="IPR029055">
    <property type="entry name" value="Ntn_hydrolases_N"/>
</dbReference>
<sequence precursor="true">MKRTGPLLVVAFILVVVLLFLGSAVVYGSYDKGPRTTTEVLLNQENGTYMKVIHVVVRGGTEEEIGYELGKVGIEEFNSILLPFDDPVYGEEKEQYIKGYDEDLYERVQGVKQAYQLGEDNYSYDASFPFYVGGIPLCSAIYFPPVSTEDGHAIAGRNMDWYYNSDQDEFTGVTDLSLFTNNTDINDEKFDELLADKIGTLAHVAEIYPDEGYATLVVGTMDLLTGVVDGLNEKGLYVASLQDGDTYTDAFSDLAGFTTTRPNYMQVLGSILEHCANVEEAKQMLTESQFTMPFMGVHFLICDDSGAATIAEYDNESRELIFTDYQDTAVPLTNYAVYLKPDISQYPPENPNNAHDDYLRSAKLHDYISDHEGTFTTDDAWDAMEMVEANADLSPEEILAGENETDRLLWTVVTDLTDRSMTVKFFLKDGPINNETYRTHDLVLSEPFTFKLER</sequence>
<gene>
    <name evidence="3" type="ordered locus">Mpet_1587</name>
</gene>
<dbReference type="Proteomes" id="UP000006565">
    <property type="component" value="Chromosome"/>
</dbReference>
<dbReference type="GeneID" id="9744058"/>
<reference evidence="3 4" key="1">
    <citation type="journal article" date="2010" name="Stand. Genomic Sci.">
        <title>Complete genome sequence of Methanoplanus petrolearius type strain (SEBR 4847).</title>
        <authorList>
            <person name="Brambilla E."/>
            <person name="Djao O.D."/>
            <person name="Daligault H."/>
            <person name="Lapidus A."/>
            <person name="Lucas S."/>
            <person name="Hammon N."/>
            <person name="Nolan M."/>
            <person name="Tice H."/>
            <person name="Cheng J.F."/>
            <person name="Han C."/>
            <person name="Tapia R."/>
            <person name="Goodwin L."/>
            <person name="Pitluck S."/>
            <person name="Liolios K."/>
            <person name="Ivanova N."/>
            <person name="Mavromatis K."/>
            <person name="Mikhailova N."/>
            <person name="Pati A."/>
            <person name="Chen A."/>
            <person name="Palaniappan K."/>
            <person name="Land M."/>
            <person name="Hauser L."/>
            <person name="Chang Y.J."/>
            <person name="Jeffries C.D."/>
            <person name="Rohde M."/>
            <person name="Spring S."/>
            <person name="Sikorski J."/>
            <person name="Goker M."/>
            <person name="Woyke T."/>
            <person name="Bristow J."/>
            <person name="Eisen J.A."/>
            <person name="Markowitz V."/>
            <person name="Hugenholtz P."/>
            <person name="Kyrpides N.C."/>
            <person name="Klenk H.P."/>
        </authorList>
    </citation>
    <scope>NUCLEOTIDE SEQUENCE [LARGE SCALE GENOMIC DNA]</scope>
    <source>
        <strain evidence="4">DSM 11571 / OCM 486 / SEBR 4847</strain>
    </source>
</reference>
<keyword evidence="1 3" id="KW-0378">Hydrolase</keyword>
<evidence type="ECO:0000313" key="3">
    <source>
        <dbReference type="EMBL" id="ADN36344.1"/>
    </source>
</evidence>
<dbReference type="SUPFAM" id="SSF56235">
    <property type="entry name" value="N-terminal nucleophile aminohydrolases (Ntn hydrolases)"/>
    <property type="match status" value="1"/>
</dbReference>
<organism evidence="3 4">
    <name type="scientific">Methanolacinia petrolearia (strain DSM 11571 / OCM 486 / SEBR 4847)</name>
    <name type="common">Methanoplanus petrolearius</name>
    <dbReference type="NCBI Taxonomy" id="679926"/>
    <lineage>
        <taxon>Archaea</taxon>
        <taxon>Methanobacteriati</taxon>
        <taxon>Methanobacteriota</taxon>
        <taxon>Stenosarchaea group</taxon>
        <taxon>Methanomicrobia</taxon>
        <taxon>Methanomicrobiales</taxon>
        <taxon>Methanomicrobiaceae</taxon>
        <taxon>Methanolacinia</taxon>
    </lineage>
</organism>
<keyword evidence="4" id="KW-1185">Reference proteome</keyword>
<evidence type="ECO:0000259" key="2">
    <source>
        <dbReference type="Pfam" id="PF02275"/>
    </source>
</evidence>
<evidence type="ECO:0000256" key="1">
    <source>
        <dbReference type="ARBA" id="ARBA00022801"/>
    </source>
</evidence>